<dbReference type="InterPro" id="IPR023393">
    <property type="entry name" value="START-like_dom_sf"/>
</dbReference>
<organism evidence="3 4">
    <name type="scientific">Paracoccus caeni</name>
    <dbReference type="NCBI Taxonomy" id="657651"/>
    <lineage>
        <taxon>Bacteria</taxon>
        <taxon>Pseudomonadati</taxon>
        <taxon>Pseudomonadota</taxon>
        <taxon>Alphaproteobacteria</taxon>
        <taxon>Rhodobacterales</taxon>
        <taxon>Paracoccaceae</taxon>
        <taxon>Paracoccus</taxon>
    </lineage>
</organism>
<evidence type="ECO:0000313" key="3">
    <source>
        <dbReference type="EMBL" id="MBK4217005.1"/>
    </source>
</evidence>
<dbReference type="Proteomes" id="UP000640485">
    <property type="component" value="Unassembled WGS sequence"/>
</dbReference>
<dbReference type="EMBL" id="JAEPRQ010000005">
    <property type="protein sequence ID" value="MBK4217005.1"/>
    <property type="molecule type" value="Genomic_DNA"/>
</dbReference>
<keyword evidence="4" id="KW-1185">Reference proteome</keyword>
<name>A0A934W0J5_9RHOB</name>
<reference evidence="3" key="1">
    <citation type="submission" date="2021-01" db="EMBL/GenBank/DDBJ databases">
        <title>Paracoccus amoyensis sp. nov., isolated from the surface seawater along the coast of Xiamen Island, China.</title>
        <authorList>
            <person name="Lyu L."/>
        </authorList>
    </citation>
    <scope>NUCLEOTIDE SEQUENCE</scope>
    <source>
        <strain evidence="3">MJ17</strain>
    </source>
</reference>
<dbReference type="Gene3D" id="3.30.530.20">
    <property type="match status" value="1"/>
</dbReference>
<gene>
    <name evidence="3" type="ORF">JJJ17_13795</name>
</gene>
<comment type="caution">
    <text evidence="3">The sequence shown here is derived from an EMBL/GenBank/DDBJ whole genome shotgun (WGS) entry which is preliminary data.</text>
</comment>
<protein>
    <submittedName>
        <fullName evidence="3">SRPBCC domain-containing protein</fullName>
    </submittedName>
</protein>
<dbReference type="SUPFAM" id="SSF55961">
    <property type="entry name" value="Bet v1-like"/>
    <property type="match status" value="1"/>
</dbReference>
<dbReference type="RefSeq" id="WP_200687421.1">
    <property type="nucleotide sequence ID" value="NZ_JAEPRQ010000005.1"/>
</dbReference>
<evidence type="ECO:0000313" key="4">
    <source>
        <dbReference type="Proteomes" id="UP000640485"/>
    </source>
</evidence>
<dbReference type="AlphaFoldDB" id="A0A934W0J5"/>
<feature type="domain" description="Activator of Hsp90 ATPase homologue 1/2-like C-terminal" evidence="2">
    <location>
        <begin position="17"/>
        <end position="120"/>
    </location>
</feature>
<proteinExistence type="inferred from homology"/>
<dbReference type="InterPro" id="IPR013538">
    <property type="entry name" value="ASHA1/2-like_C"/>
</dbReference>
<accession>A0A934W0J5</accession>
<dbReference type="Pfam" id="PF08327">
    <property type="entry name" value="AHSA1"/>
    <property type="match status" value="1"/>
</dbReference>
<comment type="similarity">
    <text evidence="1">Belongs to the AHA1 family.</text>
</comment>
<sequence>MPLSDSDLDFTVWAIMDVPPARAYEAVADPAQLQQHFTMGGAQGRMQTDATVTWEFADFPGPFEVDVIRAEPPRLLEFDWGHPSGQGTNRVTFTFDPVEDVRCKVSVAETGWTAEKADLQAAYGNCMG</sequence>
<evidence type="ECO:0000256" key="1">
    <source>
        <dbReference type="ARBA" id="ARBA00006817"/>
    </source>
</evidence>
<evidence type="ECO:0000259" key="2">
    <source>
        <dbReference type="Pfam" id="PF08327"/>
    </source>
</evidence>